<dbReference type="AlphaFoldDB" id="A0A7G8BNT8"/>
<dbReference type="CDD" id="cd16936">
    <property type="entry name" value="HATPase_RsbW-like"/>
    <property type="match status" value="1"/>
</dbReference>
<reference evidence="3 4" key="1">
    <citation type="submission" date="2020-08" db="EMBL/GenBank/DDBJ databases">
        <title>Edaphobacter telluris sp. nov. and Acidobacterium dinghuensis sp. nov., two acidobacteria isolated from forest soil.</title>
        <authorList>
            <person name="Fu J."/>
            <person name="Qiu L."/>
        </authorList>
    </citation>
    <scope>NUCLEOTIDE SEQUENCE [LARGE SCALE GENOMIC DNA]</scope>
    <source>
        <strain evidence="3">4Y35</strain>
    </source>
</reference>
<dbReference type="InterPro" id="IPR050267">
    <property type="entry name" value="Anti-sigma-factor_SerPK"/>
</dbReference>
<organism evidence="3 4">
    <name type="scientific">Alloacidobacterium dinghuense</name>
    <dbReference type="NCBI Taxonomy" id="2763107"/>
    <lineage>
        <taxon>Bacteria</taxon>
        <taxon>Pseudomonadati</taxon>
        <taxon>Acidobacteriota</taxon>
        <taxon>Terriglobia</taxon>
        <taxon>Terriglobales</taxon>
        <taxon>Acidobacteriaceae</taxon>
        <taxon>Alloacidobacterium</taxon>
    </lineage>
</organism>
<evidence type="ECO:0000313" key="3">
    <source>
        <dbReference type="EMBL" id="QNI34208.1"/>
    </source>
</evidence>
<dbReference type="GO" id="GO:0005524">
    <property type="term" value="F:ATP binding"/>
    <property type="evidence" value="ECO:0007669"/>
    <property type="project" value="UniProtKB-KW"/>
</dbReference>
<dbReference type="InterPro" id="IPR003594">
    <property type="entry name" value="HATPase_dom"/>
</dbReference>
<keyword evidence="4" id="KW-1185">Reference proteome</keyword>
<dbReference type="InterPro" id="IPR036890">
    <property type="entry name" value="HATPase_C_sf"/>
</dbReference>
<dbReference type="PANTHER" id="PTHR35526">
    <property type="entry name" value="ANTI-SIGMA-F FACTOR RSBW-RELATED"/>
    <property type="match status" value="1"/>
</dbReference>
<name>A0A7G8BNT8_9BACT</name>
<keyword evidence="3" id="KW-0547">Nucleotide-binding</keyword>
<keyword evidence="1" id="KW-0418">Kinase</keyword>
<dbReference type="GO" id="GO:0004674">
    <property type="term" value="F:protein serine/threonine kinase activity"/>
    <property type="evidence" value="ECO:0007669"/>
    <property type="project" value="UniProtKB-KW"/>
</dbReference>
<keyword evidence="3" id="KW-0067">ATP-binding</keyword>
<keyword evidence="1" id="KW-0723">Serine/threonine-protein kinase</keyword>
<dbReference type="RefSeq" id="WP_186746196.1">
    <property type="nucleotide sequence ID" value="NZ_CP060394.1"/>
</dbReference>
<keyword evidence="1" id="KW-0808">Transferase</keyword>
<sequence length="122" mass="13154">MSFITKSRNKDGSETDIEMALIEALENAVVHGNCADPHKRVYVTCRCTAEGEVSITVQDEGQGFNTGTLPDPTAPENRLRTSGRGIYVMKTLMDEVCFEKSGAVVHMCKKSNAGSAAKTVAQ</sequence>
<accession>A0A7G8BNT8</accession>
<dbReference type="SUPFAM" id="SSF55874">
    <property type="entry name" value="ATPase domain of HSP90 chaperone/DNA topoisomerase II/histidine kinase"/>
    <property type="match status" value="1"/>
</dbReference>
<evidence type="ECO:0000256" key="1">
    <source>
        <dbReference type="ARBA" id="ARBA00022527"/>
    </source>
</evidence>
<protein>
    <submittedName>
        <fullName evidence="3">ATP-binding protein</fullName>
    </submittedName>
</protein>
<dbReference type="EMBL" id="CP060394">
    <property type="protein sequence ID" value="QNI34208.1"/>
    <property type="molecule type" value="Genomic_DNA"/>
</dbReference>
<dbReference type="Gene3D" id="3.30.565.10">
    <property type="entry name" value="Histidine kinase-like ATPase, C-terminal domain"/>
    <property type="match status" value="1"/>
</dbReference>
<gene>
    <name evidence="3" type="ORF">H7849_10095</name>
</gene>
<evidence type="ECO:0000259" key="2">
    <source>
        <dbReference type="Pfam" id="PF13581"/>
    </source>
</evidence>
<proteinExistence type="predicted"/>
<dbReference type="PANTHER" id="PTHR35526:SF3">
    <property type="entry name" value="ANTI-SIGMA-F FACTOR RSBW"/>
    <property type="match status" value="1"/>
</dbReference>
<dbReference type="Pfam" id="PF13581">
    <property type="entry name" value="HATPase_c_2"/>
    <property type="match status" value="1"/>
</dbReference>
<evidence type="ECO:0000313" key="4">
    <source>
        <dbReference type="Proteomes" id="UP000515312"/>
    </source>
</evidence>
<dbReference type="Proteomes" id="UP000515312">
    <property type="component" value="Chromosome"/>
</dbReference>
<feature type="domain" description="Histidine kinase/HSP90-like ATPase" evidence="2">
    <location>
        <begin position="13"/>
        <end position="109"/>
    </location>
</feature>
<dbReference type="KEGG" id="adin:H7849_10095"/>